<dbReference type="Proteomes" id="UP000009138">
    <property type="component" value="Unassembled WGS sequence"/>
</dbReference>
<gene>
    <name evidence="1" type="ORF">RO3G_10126</name>
</gene>
<evidence type="ECO:0000313" key="2">
    <source>
        <dbReference type="Proteomes" id="UP000009138"/>
    </source>
</evidence>
<organism evidence="1 2">
    <name type="scientific">Rhizopus delemar (strain RA 99-880 / ATCC MYA-4621 / FGSC 9543 / NRRL 43880)</name>
    <name type="common">Mucormycosis agent</name>
    <name type="synonym">Rhizopus arrhizus var. delemar</name>
    <dbReference type="NCBI Taxonomy" id="246409"/>
    <lineage>
        <taxon>Eukaryota</taxon>
        <taxon>Fungi</taxon>
        <taxon>Fungi incertae sedis</taxon>
        <taxon>Mucoromycota</taxon>
        <taxon>Mucoromycotina</taxon>
        <taxon>Mucoromycetes</taxon>
        <taxon>Mucorales</taxon>
        <taxon>Mucorineae</taxon>
        <taxon>Rhizopodaceae</taxon>
        <taxon>Rhizopus</taxon>
    </lineage>
</organism>
<dbReference type="RefSeq" id="XP_067520812.1">
    <property type="nucleotide sequence ID" value="XM_067664711.1"/>
</dbReference>
<reference evidence="1 2" key="1">
    <citation type="journal article" date="2009" name="PLoS Genet.">
        <title>Genomic analysis of the basal lineage fungus Rhizopus oryzae reveals a whole-genome duplication.</title>
        <authorList>
            <person name="Ma L.-J."/>
            <person name="Ibrahim A.S."/>
            <person name="Skory C."/>
            <person name="Grabherr M.G."/>
            <person name="Burger G."/>
            <person name="Butler M."/>
            <person name="Elias M."/>
            <person name="Idnurm A."/>
            <person name="Lang B.F."/>
            <person name="Sone T."/>
            <person name="Abe A."/>
            <person name="Calvo S.E."/>
            <person name="Corrochano L.M."/>
            <person name="Engels R."/>
            <person name="Fu J."/>
            <person name="Hansberg W."/>
            <person name="Kim J.-M."/>
            <person name="Kodira C.D."/>
            <person name="Koehrsen M.J."/>
            <person name="Liu B."/>
            <person name="Miranda-Saavedra D."/>
            <person name="O'Leary S."/>
            <person name="Ortiz-Castellanos L."/>
            <person name="Poulter R."/>
            <person name="Rodriguez-Romero J."/>
            <person name="Ruiz-Herrera J."/>
            <person name="Shen Y.-Q."/>
            <person name="Zeng Q."/>
            <person name="Galagan J."/>
            <person name="Birren B.W."/>
            <person name="Cuomo C.A."/>
            <person name="Wickes B.L."/>
        </authorList>
    </citation>
    <scope>NUCLEOTIDE SEQUENCE [LARGE SCALE GENOMIC DNA]</scope>
    <source>
        <strain evidence="2">RA 99-880 / ATCC MYA-4621 / FGSC 9543 / NRRL 43880</strain>
    </source>
</reference>
<dbReference type="EMBL" id="CH476738">
    <property type="protein sequence ID" value="EIE85416.1"/>
    <property type="molecule type" value="Genomic_DNA"/>
</dbReference>
<sequence>MADASIVERSAGALRTFTSRQFKAHQPSITATLAEQPHWAAWPSICCRQTILTARSSYMPKGQ</sequence>
<dbReference type="GeneID" id="93617092"/>
<dbReference type="AlphaFoldDB" id="I1CAD6"/>
<accession>I1CAD6</accession>
<protein>
    <submittedName>
        <fullName evidence="1">Uncharacterized protein</fullName>
    </submittedName>
</protein>
<name>I1CAD6_RHIO9</name>
<proteinExistence type="predicted"/>
<dbReference type="InParanoid" id="I1CAD6"/>
<dbReference type="VEuPathDB" id="FungiDB:RO3G_10126"/>
<evidence type="ECO:0000313" key="1">
    <source>
        <dbReference type="EMBL" id="EIE85416.1"/>
    </source>
</evidence>
<keyword evidence="2" id="KW-1185">Reference proteome</keyword>